<evidence type="ECO:0000256" key="1">
    <source>
        <dbReference type="ARBA" id="ARBA00005842"/>
    </source>
</evidence>
<proteinExistence type="inferred from homology"/>
<dbReference type="Gene3D" id="1.10.20.140">
    <property type="match status" value="1"/>
</dbReference>
<reference evidence="7" key="1">
    <citation type="submission" date="2021-03" db="EMBL/GenBank/DDBJ databases">
        <authorList>
            <person name="Tagirdzhanova G."/>
        </authorList>
    </citation>
    <scope>NUCLEOTIDE SEQUENCE</scope>
</reference>
<evidence type="ECO:0000313" key="8">
    <source>
        <dbReference type="Proteomes" id="UP000664169"/>
    </source>
</evidence>
<dbReference type="InterPro" id="IPR039657">
    <property type="entry name" value="Dimethylallyltransferase"/>
</dbReference>
<keyword evidence="8" id="KW-1185">Reference proteome</keyword>
<dbReference type="InterPro" id="IPR027417">
    <property type="entry name" value="P-loop_NTPase"/>
</dbReference>
<evidence type="ECO:0000256" key="5">
    <source>
        <dbReference type="SAM" id="MobiDB-lite"/>
    </source>
</evidence>
<dbReference type="InterPro" id="IPR018022">
    <property type="entry name" value="IPT"/>
</dbReference>
<keyword evidence="4" id="KW-0067">ATP-binding</keyword>
<dbReference type="GO" id="GO:0005739">
    <property type="term" value="C:mitochondrion"/>
    <property type="evidence" value="ECO:0007669"/>
    <property type="project" value="TreeGrafter"/>
</dbReference>
<dbReference type="InterPro" id="IPR013087">
    <property type="entry name" value="Znf_C2H2_type"/>
</dbReference>
<organism evidence="7 8">
    <name type="scientific">Gomphillus americanus</name>
    <dbReference type="NCBI Taxonomy" id="1940652"/>
    <lineage>
        <taxon>Eukaryota</taxon>
        <taxon>Fungi</taxon>
        <taxon>Dikarya</taxon>
        <taxon>Ascomycota</taxon>
        <taxon>Pezizomycotina</taxon>
        <taxon>Lecanoromycetes</taxon>
        <taxon>OSLEUM clade</taxon>
        <taxon>Ostropomycetidae</taxon>
        <taxon>Ostropales</taxon>
        <taxon>Graphidaceae</taxon>
        <taxon>Gomphilloideae</taxon>
        <taxon>Gomphillus</taxon>
    </lineage>
</organism>
<evidence type="ECO:0000256" key="2">
    <source>
        <dbReference type="ARBA" id="ARBA00022679"/>
    </source>
</evidence>
<dbReference type="EMBL" id="CAJPDQ010000011">
    <property type="protein sequence ID" value="CAF9916861.1"/>
    <property type="molecule type" value="Genomic_DNA"/>
</dbReference>
<evidence type="ECO:0000256" key="4">
    <source>
        <dbReference type="ARBA" id="ARBA00022840"/>
    </source>
</evidence>
<dbReference type="GO" id="GO:0006400">
    <property type="term" value="P:tRNA modification"/>
    <property type="evidence" value="ECO:0007669"/>
    <property type="project" value="TreeGrafter"/>
</dbReference>
<evidence type="ECO:0000259" key="6">
    <source>
        <dbReference type="PROSITE" id="PS00028"/>
    </source>
</evidence>
<dbReference type="PANTHER" id="PTHR11088">
    <property type="entry name" value="TRNA DIMETHYLALLYLTRANSFERASE"/>
    <property type="match status" value="1"/>
</dbReference>
<dbReference type="Gene3D" id="3.40.50.300">
    <property type="entry name" value="P-loop containing nucleotide triphosphate hydrolases"/>
    <property type="match status" value="1"/>
</dbReference>
<dbReference type="OrthoDB" id="775260at2759"/>
<feature type="region of interest" description="Disordered" evidence="5">
    <location>
        <begin position="213"/>
        <end position="234"/>
    </location>
</feature>
<protein>
    <recommendedName>
        <fullName evidence="6">C2H2-type domain-containing protein</fullName>
    </recommendedName>
</protein>
<name>A0A8H3F289_9LECA</name>
<dbReference type="Pfam" id="PF01715">
    <property type="entry name" value="IPPT"/>
    <property type="match status" value="1"/>
</dbReference>
<dbReference type="GO" id="GO:0005524">
    <property type="term" value="F:ATP binding"/>
    <property type="evidence" value="ECO:0007669"/>
    <property type="project" value="UniProtKB-KW"/>
</dbReference>
<dbReference type="PANTHER" id="PTHR11088:SF89">
    <property type="entry name" value="TRNA DIMETHYLALLYLTRANSFERASE"/>
    <property type="match status" value="1"/>
</dbReference>
<comment type="caution">
    <text evidence="7">The sequence shown here is derived from an EMBL/GenBank/DDBJ whole genome shotgun (WGS) entry which is preliminary data.</text>
</comment>
<keyword evidence="2" id="KW-0808">Transferase</keyword>
<evidence type="ECO:0000256" key="3">
    <source>
        <dbReference type="ARBA" id="ARBA00022741"/>
    </source>
</evidence>
<sequence length="515" mass="58813">MSSTSVRQKQPLITILGATGTGKSELAVHLALKLNGEVINGDALQLYQGLPIVTNKIAQAEQHGIRHHLLDIVALEEPTWIVSRFVREASRIVDDVRNRGKIPILVGGTHYYLQSMLFADVLVQKHNLADETELPTLQDDMKGNDTVHFITDEELNTKWPILRAGPEAIRAELMRVDPVMASKWHPNDHRKIRRSLVIFLQTGRLASEIYAGQARKRQTKSSSNAVKDSDDETLNPQHVDSLQYNNLLFWTYTQMDELDIRLEKRVDKMIKRGLIDEIKLLDDFRRQRERDKSPVQLDRGIWNAIGYKEFAGYLSAVNDPHTRQSEEQIKAALAHSKELTFIATRQYARSQIKWIKHKILPTLRSTGIPDKLYLLDSTKIDSFTTEVCDRAAEIANQWLSNKPIPHPKTISETSLTVLTGLENPRQTAERSPHVCEDCGVTVMTDEDWQNHIRNVKHRRRQKRKLQDARNPQNLARRERSKQNESVPDNDEETNDSSIGLAELDISSPDEHVAQS</sequence>
<keyword evidence="3" id="KW-0547">Nucleotide-binding</keyword>
<dbReference type="SUPFAM" id="SSF52540">
    <property type="entry name" value="P-loop containing nucleoside triphosphate hydrolases"/>
    <property type="match status" value="1"/>
</dbReference>
<dbReference type="AlphaFoldDB" id="A0A8H3F289"/>
<dbReference type="HAMAP" id="MF_00185">
    <property type="entry name" value="IPP_trans"/>
    <property type="match status" value="1"/>
</dbReference>
<feature type="domain" description="C2H2-type" evidence="6">
    <location>
        <begin position="435"/>
        <end position="457"/>
    </location>
</feature>
<feature type="region of interest" description="Disordered" evidence="5">
    <location>
        <begin position="455"/>
        <end position="515"/>
    </location>
</feature>
<comment type="similarity">
    <text evidence="1">Belongs to the IPP transferase family.</text>
</comment>
<evidence type="ECO:0000313" key="7">
    <source>
        <dbReference type="EMBL" id="CAF9916861.1"/>
    </source>
</evidence>
<dbReference type="Proteomes" id="UP000664169">
    <property type="component" value="Unassembled WGS sequence"/>
</dbReference>
<dbReference type="PROSITE" id="PS00028">
    <property type="entry name" value="ZINC_FINGER_C2H2_1"/>
    <property type="match status" value="1"/>
</dbReference>
<dbReference type="GO" id="GO:0052381">
    <property type="term" value="F:tRNA dimethylallyltransferase activity"/>
    <property type="evidence" value="ECO:0007669"/>
    <property type="project" value="InterPro"/>
</dbReference>
<accession>A0A8H3F289</accession>
<gene>
    <name evidence="7" type="ORF">GOMPHAMPRED_001126</name>
</gene>